<name>A0A1M5MB95_9BRAD</name>
<dbReference type="SUPFAM" id="SSF52172">
    <property type="entry name" value="CheY-like"/>
    <property type="match status" value="1"/>
</dbReference>
<evidence type="ECO:0000313" key="4">
    <source>
        <dbReference type="EMBL" id="SHG74577.1"/>
    </source>
</evidence>
<feature type="modified residue" description="4-aspartylphosphate" evidence="2">
    <location>
        <position position="59"/>
    </location>
</feature>
<sequence>MADTPSRQVVLIVEDEALVRMTAVDMIEEAGFEVVEATNADEAILLLEARLDITVVFTDIEMPGSMNGLRLAEAVRGRWPPIKIIATSGHCVVRDGDLPSGGLFLAKPYSPTQISSALREVTAQA</sequence>
<dbReference type="AlphaFoldDB" id="A0A1M5MB95"/>
<reference evidence="4 5" key="1">
    <citation type="submission" date="2016-11" db="EMBL/GenBank/DDBJ databases">
        <authorList>
            <person name="Jaros S."/>
            <person name="Januszkiewicz K."/>
            <person name="Wedrychowicz H."/>
        </authorList>
    </citation>
    <scope>NUCLEOTIDE SEQUENCE [LARGE SCALE GENOMIC DNA]</scope>
    <source>
        <strain evidence="4 5">GAS242</strain>
    </source>
</reference>
<evidence type="ECO:0000313" key="5">
    <source>
        <dbReference type="Proteomes" id="UP000190675"/>
    </source>
</evidence>
<gene>
    <name evidence="4" type="ORF">SAMN05444169_3933</name>
</gene>
<dbReference type="OrthoDB" id="9784719at2"/>
<dbReference type="Pfam" id="PF00072">
    <property type="entry name" value="Response_reg"/>
    <property type="match status" value="1"/>
</dbReference>
<proteinExistence type="predicted"/>
<dbReference type="SMART" id="SM00448">
    <property type="entry name" value="REC"/>
    <property type="match status" value="1"/>
</dbReference>
<dbReference type="PANTHER" id="PTHR44591:SF18">
    <property type="entry name" value="REGULATORY PROTEIN"/>
    <property type="match status" value="1"/>
</dbReference>
<dbReference type="PROSITE" id="PS50110">
    <property type="entry name" value="RESPONSE_REGULATORY"/>
    <property type="match status" value="1"/>
</dbReference>
<dbReference type="PANTHER" id="PTHR44591">
    <property type="entry name" value="STRESS RESPONSE REGULATOR PROTEIN 1"/>
    <property type="match status" value="1"/>
</dbReference>
<evidence type="ECO:0000256" key="2">
    <source>
        <dbReference type="PROSITE-ProRule" id="PRU00169"/>
    </source>
</evidence>
<organism evidence="4 5">
    <name type="scientific">Bradyrhizobium erythrophlei</name>
    <dbReference type="NCBI Taxonomy" id="1437360"/>
    <lineage>
        <taxon>Bacteria</taxon>
        <taxon>Pseudomonadati</taxon>
        <taxon>Pseudomonadota</taxon>
        <taxon>Alphaproteobacteria</taxon>
        <taxon>Hyphomicrobiales</taxon>
        <taxon>Nitrobacteraceae</taxon>
        <taxon>Bradyrhizobium</taxon>
    </lineage>
</organism>
<dbReference type="Proteomes" id="UP000190675">
    <property type="component" value="Chromosome I"/>
</dbReference>
<dbReference type="InterPro" id="IPR050595">
    <property type="entry name" value="Bact_response_regulator"/>
</dbReference>
<dbReference type="InterPro" id="IPR011006">
    <property type="entry name" value="CheY-like_superfamily"/>
</dbReference>
<keyword evidence="1 2" id="KW-0597">Phosphoprotein</keyword>
<feature type="domain" description="Response regulatory" evidence="3">
    <location>
        <begin position="9"/>
        <end position="122"/>
    </location>
</feature>
<protein>
    <submittedName>
        <fullName evidence="4">Response regulator receiver domain-containing protein</fullName>
    </submittedName>
</protein>
<evidence type="ECO:0000256" key="1">
    <source>
        <dbReference type="ARBA" id="ARBA00022553"/>
    </source>
</evidence>
<accession>A0A1M5MB95</accession>
<evidence type="ECO:0000259" key="3">
    <source>
        <dbReference type="PROSITE" id="PS50110"/>
    </source>
</evidence>
<dbReference type="InterPro" id="IPR001789">
    <property type="entry name" value="Sig_transdc_resp-reg_receiver"/>
</dbReference>
<dbReference type="EMBL" id="LT670818">
    <property type="protein sequence ID" value="SHG74577.1"/>
    <property type="molecule type" value="Genomic_DNA"/>
</dbReference>
<dbReference type="GO" id="GO:0000160">
    <property type="term" value="P:phosphorelay signal transduction system"/>
    <property type="evidence" value="ECO:0007669"/>
    <property type="project" value="InterPro"/>
</dbReference>
<dbReference type="Gene3D" id="3.40.50.2300">
    <property type="match status" value="1"/>
</dbReference>